<dbReference type="OrthoDB" id="3561016at2759"/>
<feature type="compositionally biased region" description="Basic and acidic residues" evidence="1">
    <location>
        <begin position="192"/>
        <end position="202"/>
    </location>
</feature>
<reference evidence="2 3" key="1">
    <citation type="submission" date="2017-12" db="EMBL/GenBank/DDBJ databases">
        <title>Comparative genomics of Botrytis spp.</title>
        <authorList>
            <person name="Valero-Jimenez C.A."/>
            <person name="Tapia P."/>
            <person name="Veloso J."/>
            <person name="Silva-Moreno E."/>
            <person name="Staats M."/>
            <person name="Valdes J.H."/>
            <person name="Van Kan J.A.L."/>
        </authorList>
    </citation>
    <scope>NUCLEOTIDE SEQUENCE [LARGE SCALE GENOMIC DNA]</scope>
    <source>
        <strain evidence="2 3">MUCL2120</strain>
    </source>
</reference>
<organism evidence="2 3">
    <name type="scientific">Botryotinia narcissicola</name>
    <dbReference type="NCBI Taxonomy" id="278944"/>
    <lineage>
        <taxon>Eukaryota</taxon>
        <taxon>Fungi</taxon>
        <taxon>Dikarya</taxon>
        <taxon>Ascomycota</taxon>
        <taxon>Pezizomycotina</taxon>
        <taxon>Leotiomycetes</taxon>
        <taxon>Helotiales</taxon>
        <taxon>Sclerotiniaceae</taxon>
        <taxon>Botryotinia</taxon>
    </lineage>
</organism>
<dbReference type="AlphaFoldDB" id="A0A4Z1HX74"/>
<feature type="compositionally biased region" description="Polar residues" evidence="1">
    <location>
        <begin position="182"/>
        <end position="191"/>
    </location>
</feature>
<evidence type="ECO:0000313" key="2">
    <source>
        <dbReference type="EMBL" id="TGO51762.1"/>
    </source>
</evidence>
<dbReference type="STRING" id="278944.A0A4Z1HX74"/>
<comment type="caution">
    <text evidence="2">The sequence shown here is derived from an EMBL/GenBank/DDBJ whole genome shotgun (WGS) entry which is preliminary data.</text>
</comment>
<feature type="region of interest" description="Disordered" evidence="1">
    <location>
        <begin position="34"/>
        <end position="202"/>
    </location>
</feature>
<feature type="compositionally biased region" description="Basic and acidic residues" evidence="1">
    <location>
        <begin position="126"/>
        <end position="151"/>
    </location>
</feature>
<feature type="compositionally biased region" description="Polar residues" evidence="1">
    <location>
        <begin position="89"/>
        <end position="125"/>
    </location>
</feature>
<gene>
    <name evidence="2" type="ORF">BOTNAR_0345g00100</name>
</gene>
<dbReference type="EMBL" id="PQXJ01000345">
    <property type="protein sequence ID" value="TGO51762.1"/>
    <property type="molecule type" value="Genomic_DNA"/>
</dbReference>
<name>A0A4Z1HX74_9HELO</name>
<evidence type="ECO:0000313" key="3">
    <source>
        <dbReference type="Proteomes" id="UP000297452"/>
    </source>
</evidence>
<proteinExistence type="predicted"/>
<accession>A0A4Z1HX74</accession>
<feature type="compositionally biased region" description="Basic and acidic residues" evidence="1">
    <location>
        <begin position="34"/>
        <end position="43"/>
    </location>
</feature>
<dbReference type="Proteomes" id="UP000297452">
    <property type="component" value="Unassembled WGS sequence"/>
</dbReference>
<keyword evidence="3" id="KW-1185">Reference proteome</keyword>
<sequence>MLEEEMRNSWLACLARKEDLERLEMLARSRKRIRREELEKLEKQNAPIRRQLSAPGESSSQSVDRRHLGLQFDMEEGEIREEGYRSQERYSIQTKRSSQARQAIQTTHSSQTRHSNQTTHTSQTDPARKTENAKRSRSDHTKENQHKRPPPDTHQQINSEHENASDKIQLQLEREYNAEVLASTSARIQSSLEREYNVEETR</sequence>
<protein>
    <submittedName>
        <fullName evidence="2">Uncharacterized protein</fullName>
    </submittedName>
</protein>
<evidence type="ECO:0000256" key="1">
    <source>
        <dbReference type="SAM" id="MobiDB-lite"/>
    </source>
</evidence>